<organism evidence="1">
    <name type="scientific">Nicotiana tabacum</name>
    <name type="common">Common tobacco</name>
    <dbReference type="NCBI Taxonomy" id="4097"/>
    <lineage>
        <taxon>Eukaryota</taxon>
        <taxon>Viridiplantae</taxon>
        <taxon>Streptophyta</taxon>
        <taxon>Embryophyta</taxon>
        <taxon>Tracheophyta</taxon>
        <taxon>Spermatophyta</taxon>
        <taxon>Magnoliopsida</taxon>
        <taxon>eudicotyledons</taxon>
        <taxon>Gunneridae</taxon>
        <taxon>Pentapetalae</taxon>
        <taxon>asterids</taxon>
        <taxon>lamiids</taxon>
        <taxon>Solanales</taxon>
        <taxon>Solanaceae</taxon>
        <taxon>Nicotianoideae</taxon>
        <taxon>Nicotianeae</taxon>
        <taxon>Nicotiana</taxon>
    </lineage>
</organism>
<dbReference type="KEGG" id="nta:107801844"/>
<proteinExistence type="predicted"/>
<gene>
    <name evidence="1" type="primary">LOC107801844</name>
</gene>
<dbReference type="RefSeq" id="XP_016480726.1">
    <property type="nucleotide sequence ID" value="XM_016625240.1"/>
</dbReference>
<dbReference type="AlphaFoldDB" id="A0A1S4AVU7"/>
<sequence>MDVHNAFLNGDLAEVVYITLPQGFGCQGEHKRIVTHEPLKDKNSFQRLIGKLLYLTITRSDIAYAVQYLSQFMHAPKTSHYEAALHIVKYIKKQPGLGLLMSSRDQEKIETFNELHIFVLNWESH</sequence>
<reference evidence="1" key="1">
    <citation type="submission" date="2025-08" db="UniProtKB">
        <authorList>
            <consortium name="RefSeq"/>
        </authorList>
    </citation>
    <scope>IDENTIFICATION</scope>
</reference>
<name>A0A1S4AVU7_TOBAC</name>
<accession>A0A1S4AVU7</accession>
<dbReference type="PaxDb" id="4097-A0A1S4AVU7"/>
<dbReference type="PANTHER" id="PTHR11439:SF464">
    <property type="entry name" value="REVERSE TRANSCRIPTASE TY1_COPIA-TYPE DOMAIN-CONTAINING PROTEIN"/>
    <property type="match status" value="1"/>
</dbReference>
<dbReference type="OrthoDB" id="1305265at2759"/>
<evidence type="ECO:0000313" key="1">
    <source>
        <dbReference type="RefSeq" id="XP_016480726.1"/>
    </source>
</evidence>
<dbReference type="PANTHER" id="PTHR11439">
    <property type="entry name" value="GAG-POL-RELATED RETROTRANSPOSON"/>
    <property type="match status" value="1"/>
</dbReference>
<protein>
    <submittedName>
        <fullName evidence="1">Uncharacterized mitochondrial protein AtMg00810-like</fullName>
    </submittedName>
</protein>